<organism evidence="1 2">
    <name type="scientific">Candidatus Cryptobacteroides merdipullorum</name>
    <dbReference type="NCBI Taxonomy" id="2840771"/>
    <lineage>
        <taxon>Bacteria</taxon>
        <taxon>Pseudomonadati</taxon>
        <taxon>Bacteroidota</taxon>
        <taxon>Bacteroidia</taxon>
        <taxon>Bacteroidales</taxon>
        <taxon>Candidatus Cryptobacteroides</taxon>
    </lineage>
</organism>
<dbReference type="AlphaFoldDB" id="A0A9D1KGW8"/>
<dbReference type="EMBL" id="DVLC01000090">
    <property type="protein sequence ID" value="HIT47141.1"/>
    <property type="molecule type" value="Genomic_DNA"/>
</dbReference>
<accession>A0A9D1KGW8</accession>
<dbReference type="InterPro" id="IPR008886">
    <property type="entry name" value="UPF0227/Esterase_YqiA"/>
</dbReference>
<dbReference type="Gene3D" id="3.40.50.1820">
    <property type="entry name" value="alpha/beta hydrolase"/>
    <property type="match status" value="1"/>
</dbReference>
<dbReference type="Proteomes" id="UP000886881">
    <property type="component" value="Unassembled WGS sequence"/>
</dbReference>
<evidence type="ECO:0008006" key="3">
    <source>
        <dbReference type="Google" id="ProtNLM"/>
    </source>
</evidence>
<reference evidence="1" key="2">
    <citation type="journal article" date="2021" name="PeerJ">
        <title>Extensive microbial diversity within the chicken gut microbiome revealed by metagenomics and culture.</title>
        <authorList>
            <person name="Gilroy R."/>
            <person name="Ravi A."/>
            <person name="Getino M."/>
            <person name="Pursley I."/>
            <person name="Horton D.L."/>
            <person name="Alikhan N.F."/>
            <person name="Baker D."/>
            <person name="Gharbi K."/>
            <person name="Hall N."/>
            <person name="Watson M."/>
            <person name="Adriaenssens E.M."/>
            <person name="Foster-Nyarko E."/>
            <person name="Jarju S."/>
            <person name="Secka A."/>
            <person name="Antonio M."/>
            <person name="Oren A."/>
            <person name="Chaudhuri R.R."/>
            <person name="La Ragione R."/>
            <person name="Hildebrand F."/>
            <person name="Pallen M.J."/>
        </authorList>
    </citation>
    <scope>NUCLEOTIDE SEQUENCE</scope>
    <source>
        <strain evidence="1">ChiHecec2B26-709</strain>
    </source>
</reference>
<reference evidence="1" key="1">
    <citation type="submission" date="2020-10" db="EMBL/GenBank/DDBJ databases">
        <authorList>
            <person name="Gilroy R."/>
        </authorList>
    </citation>
    <scope>NUCLEOTIDE SEQUENCE</scope>
    <source>
        <strain evidence="1">ChiHecec2B26-709</strain>
    </source>
</reference>
<evidence type="ECO:0000313" key="1">
    <source>
        <dbReference type="EMBL" id="HIT47141.1"/>
    </source>
</evidence>
<evidence type="ECO:0000313" key="2">
    <source>
        <dbReference type="Proteomes" id="UP000886881"/>
    </source>
</evidence>
<comment type="caution">
    <text evidence="1">The sequence shown here is derived from an EMBL/GenBank/DDBJ whole genome shotgun (WGS) entry which is preliminary data.</text>
</comment>
<dbReference type="SUPFAM" id="SSF53474">
    <property type="entry name" value="alpha/beta-Hydrolases"/>
    <property type="match status" value="1"/>
</dbReference>
<name>A0A9D1KGW8_9BACT</name>
<sequence>MNDSKEIFRPETVLFIHGLASSGAYKMSSSLRILLKPAEILAPDVPIEPEDALRMLRRLCEERRPDLIVGLSLGGFWAQKLRGYRKILVNPDFHVSRLMRTMTGEVEYLSPRADGSRSFMLTEEICRGYEDIEKTEFDGLDSHEINLTRAMFADSDELVHCGPEFELHYPGRGISYPGKHLPTYPELKNHLVPLVRDFDR</sequence>
<dbReference type="Pfam" id="PF05728">
    <property type="entry name" value="UPF0227"/>
    <property type="match status" value="1"/>
</dbReference>
<gene>
    <name evidence="1" type="ORF">IAC35_04715</name>
</gene>
<proteinExistence type="predicted"/>
<protein>
    <recommendedName>
        <fullName evidence="3">Esterase</fullName>
    </recommendedName>
</protein>
<dbReference type="InterPro" id="IPR029058">
    <property type="entry name" value="AB_hydrolase_fold"/>
</dbReference>